<sequence length="103" mass="10989">MIGDLEHLSFLTLQQTALRGAPLHRSAPRRRVETGRGASRTACDAERRTIVIVCGHKRGAWARDCVGLTCSPAPPTCNPADSAAVSHPPPVTPQGFQVRVSPP</sequence>
<name>A0A8T8C7V7_PSEYM</name>
<reference evidence="2 3" key="1">
    <citation type="journal article" date="2011" name="PLoS Pathog.">
        <title>Dynamic evolution of pathogenicity revealed by sequencing and comparative genomics of 19 Pseudomonas syringae isolates.</title>
        <authorList>
            <person name="Baltrus D.A."/>
            <person name="Nishimura M.T."/>
            <person name="Romanchuk A."/>
            <person name="Chang J.H."/>
            <person name="Mukhtar M.S."/>
            <person name="Cherkis K."/>
            <person name="Roach J."/>
            <person name="Grant S.R."/>
            <person name="Jones C.D."/>
            <person name="Dangl J.L."/>
        </authorList>
    </citation>
    <scope>NUCLEOTIDE SEQUENCE [LARGE SCALE GENOMIC DNA]</scope>
    <source>
        <strain evidence="2 3">ES4326</strain>
    </source>
</reference>
<evidence type="ECO:0000313" key="3">
    <source>
        <dbReference type="Proteomes" id="UP000003811"/>
    </source>
</evidence>
<evidence type="ECO:0000313" key="2">
    <source>
        <dbReference type="EMBL" id="QHE99695.1"/>
    </source>
</evidence>
<protein>
    <submittedName>
        <fullName evidence="2">DUF1534 domain-containing protein</fullName>
    </submittedName>
</protein>
<accession>A0A8T8C7V7</accession>
<proteinExistence type="predicted"/>
<feature type="region of interest" description="Disordered" evidence="1">
    <location>
        <begin position="21"/>
        <end position="40"/>
    </location>
</feature>
<gene>
    <name evidence="2" type="ORF">PMA4326_025845</name>
</gene>
<dbReference type="AlphaFoldDB" id="A0A8T8C7V7"/>
<evidence type="ECO:0000256" key="1">
    <source>
        <dbReference type="SAM" id="MobiDB-lite"/>
    </source>
</evidence>
<organism evidence="2 3">
    <name type="scientific">Pseudomonas syringae pv. maculicola str. ES4326</name>
    <dbReference type="NCBI Taxonomy" id="629265"/>
    <lineage>
        <taxon>Bacteria</taxon>
        <taxon>Pseudomonadati</taxon>
        <taxon>Pseudomonadota</taxon>
        <taxon>Gammaproteobacteria</taxon>
        <taxon>Pseudomonadales</taxon>
        <taxon>Pseudomonadaceae</taxon>
        <taxon>Pseudomonas</taxon>
    </lineage>
</organism>
<dbReference type="EMBL" id="CP047260">
    <property type="protein sequence ID" value="QHE99695.1"/>
    <property type="molecule type" value="Genomic_DNA"/>
</dbReference>
<dbReference type="AntiFam" id="ANF00261">
    <property type="entry name" value="Protein of unknown function (DUF1534)"/>
</dbReference>
<dbReference type="Proteomes" id="UP000003811">
    <property type="component" value="Chromosome"/>
</dbReference>
<feature type="region of interest" description="Disordered" evidence="1">
    <location>
        <begin position="79"/>
        <end position="103"/>
    </location>
</feature>